<evidence type="ECO:0000256" key="2">
    <source>
        <dbReference type="ARBA" id="ARBA00022679"/>
    </source>
</evidence>
<keyword evidence="4" id="KW-0862">Zinc</keyword>
<protein>
    <recommendedName>
        <fullName evidence="6">Hcy-binding domain-containing protein</fullName>
    </recommendedName>
</protein>
<dbReference type="Proteomes" id="UP000030640">
    <property type="component" value="Unassembled WGS sequence"/>
</dbReference>
<keyword evidence="8" id="KW-1185">Reference proteome</keyword>
<evidence type="ECO:0000313" key="8">
    <source>
        <dbReference type="Proteomes" id="UP000030640"/>
    </source>
</evidence>
<dbReference type="InterPro" id="IPR036589">
    <property type="entry name" value="HCY_dom_sf"/>
</dbReference>
<dbReference type="GO" id="GO:0009086">
    <property type="term" value="P:methionine biosynthetic process"/>
    <property type="evidence" value="ECO:0007669"/>
    <property type="project" value="TreeGrafter"/>
</dbReference>
<reference evidence="7 8" key="1">
    <citation type="submission" date="2013-02" db="EMBL/GenBank/DDBJ databases">
        <title>The Genome Sequence of Plasmodium inui San Antonio 1.</title>
        <authorList>
            <consortium name="The Broad Institute Genome Sequencing Platform"/>
            <consortium name="The Broad Institute Genome Sequencing Center for Infectious Disease"/>
            <person name="Neafsey D."/>
            <person name="Cheeseman I."/>
            <person name="Volkman S."/>
            <person name="Adams J."/>
            <person name="Walker B."/>
            <person name="Young S.K."/>
            <person name="Zeng Q."/>
            <person name="Gargeya S."/>
            <person name="Fitzgerald M."/>
            <person name="Haas B."/>
            <person name="Abouelleil A."/>
            <person name="Alvarado L."/>
            <person name="Arachchi H.M."/>
            <person name="Berlin A.M."/>
            <person name="Chapman S.B."/>
            <person name="Dewar J."/>
            <person name="Goldberg J."/>
            <person name="Griggs A."/>
            <person name="Gujja S."/>
            <person name="Hansen M."/>
            <person name="Howarth C."/>
            <person name="Imamovic A."/>
            <person name="Larimer J."/>
            <person name="McCowan C."/>
            <person name="Murphy C."/>
            <person name="Neiman D."/>
            <person name="Pearson M."/>
            <person name="Priest M."/>
            <person name="Roberts A."/>
            <person name="Saif S."/>
            <person name="Shea T."/>
            <person name="Sisk P."/>
            <person name="Sykes S."/>
            <person name="Wortman J."/>
            <person name="Nusbaum C."/>
            <person name="Birren B."/>
        </authorList>
    </citation>
    <scope>NUCLEOTIDE SEQUENCE [LARGE SCALE GENOMIC DNA]</scope>
    <source>
        <strain evidence="7 8">San Antonio 1</strain>
    </source>
</reference>
<dbReference type="PANTHER" id="PTHR46015">
    <property type="entry name" value="ZGC:172121"/>
    <property type="match status" value="1"/>
</dbReference>
<gene>
    <name evidence="7" type="ORF">C922_03520</name>
</gene>
<feature type="compositionally biased region" description="Low complexity" evidence="5">
    <location>
        <begin position="264"/>
        <end position="276"/>
    </location>
</feature>
<organism evidence="7 8">
    <name type="scientific">Plasmodium inui San Antonio 1</name>
    <dbReference type="NCBI Taxonomy" id="1237626"/>
    <lineage>
        <taxon>Eukaryota</taxon>
        <taxon>Sar</taxon>
        <taxon>Alveolata</taxon>
        <taxon>Apicomplexa</taxon>
        <taxon>Aconoidasida</taxon>
        <taxon>Haemosporida</taxon>
        <taxon>Plasmodiidae</taxon>
        <taxon>Plasmodium</taxon>
        <taxon>Plasmodium (Plasmodium)</taxon>
    </lineage>
</organism>
<dbReference type="GO" id="GO:0008898">
    <property type="term" value="F:S-adenosylmethionine-homocysteine S-methyltransferase activity"/>
    <property type="evidence" value="ECO:0007669"/>
    <property type="project" value="TreeGrafter"/>
</dbReference>
<dbReference type="PANTHER" id="PTHR46015:SF1">
    <property type="entry name" value="HOMOCYSTEINE S-METHYLTRANSFERASE-LIKE ISOFORM 1"/>
    <property type="match status" value="1"/>
</dbReference>
<dbReference type="GeneID" id="20038794"/>
<name>W7A314_9APIC</name>
<feature type="domain" description="Hcy-binding" evidence="6">
    <location>
        <begin position="381"/>
        <end position="573"/>
    </location>
</feature>
<dbReference type="OrthoDB" id="261426at2759"/>
<dbReference type="RefSeq" id="XP_008817334.1">
    <property type="nucleotide sequence ID" value="XM_008819112.1"/>
</dbReference>
<feature type="domain" description="Hcy-binding" evidence="6">
    <location>
        <begin position="53"/>
        <end position="142"/>
    </location>
</feature>
<evidence type="ECO:0000256" key="4">
    <source>
        <dbReference type="ARBA" id="ARBA00022833"/>
    </source>
</evidence>
<feature type="compositionally biased region" description="Polar residues" evidence="5">
    <location>
        <begin position="243"/>
        <end position="257"/>
    </location>
</feature>
<dbReference type="AlphaFoldDB" id="W7A314"/>
<proteinExistence type="predicted"/>
<evidence type="ECO:0000256" key="1">
    <source>
        <dbReference type="ARBA" id="ARBA00022603"/>
    </source>
</evidence>
<dbReference type="Gene3D" id="3.20.20.330">
    <property type="entry name" value="Homocysteine-binding-like domain"/>
    <property type="match status" value="1"/>
</dbReference>
<keyword evidence="1" id="KW-0489">Methyltransferase</keyword>
<dbReference type="GO" id="GO:0032259">
    <property type="term" value="P:methylation"/>
    <property type="evidence" value="ECO:0007669"/>
    <property type="project" value="UniProtKB-KW"/>
</dbReference>
<evidence type="ECO:0000256" key="3">
    <source>
        <dbReference type="ARBA" id="ARBA00022723"/>
    </source>
</evidence>
<dbReference type="SUPFAM" id="SSF82282">
    <property type="entry name" value="Homocysteine S-methyltransferase"/>
    <property type="match status" value="1"/>
</dbReference>
<dbReference type="GO" id="GO:0046872">
    <property type="term" value="F:metal ion binding"/>
    <property type="evidence" value="ECO:0007669"/>
    <property type="project" value="UniProtKB-KW"/>
</dbReference>
<keyword evidence="2" id="KW-0808">Transferase</keyword>
<dbReference type="GO" id="GO:0033528">
    <property type="term" value="P:S-methylmethionine cycle"/>
    <property type="evidence" value="ECO:0007669"/>
    <property type="project" value="TreeGrafter"/>
</dbReference>
<keyword evidence="3" id="KW-0479">Metal-binding</keyword>
<accession>W7A314</accession>
<dbReference type="InterPro" id="IPR051486">
    <property type="entry name" value="Hcy_S-methyltransferase"/>
</dbReference>
<dbReference type="EMBL" id="KI965474">
    <property type="protein sequence ID" value="EUD66050.1"/>
    <property type="molecule type" value="Genomic_DNA"/>
</dbReference>
<evidence type="ECO:0000256" key="5">
    <source>
        <dbReference type="SAM" id="MobiDB-lite"/>
    </source>
</evidence>
<evidence type="ECO:0000259" key="6">
    <source>
        <dbReference type="Pfam" id="PF02574"/>
    </source>
</evidence>
<sequence>MAHDPFHEILELPNWLLPQQHLQKAFLISPVLCYSFHLHERERGVMAKEIFTLDGGKISEFERLGMSNFDFLSCHDEGNKEEMVTTLENIHLSYLLAGCNVISTNTFQVNLHSLRERGICIEEGESIIDTYIDIAHNALLKYECIKGTEDFPLLGGTQKEESSPYEHLECFQKRRNHLGIVHPNDSVNTRQYVDSFDLKGGRWTGSAIRRCQDCYVAFSTGGYSSAFGDFSEYSGVMRKGGKETNSGDAENGTNSGDQAEVVHSGSGTPGSVTPGSGTPGSGTQLGNASTRHRSHTQRYDIIINTPLQVGGSPLNRQSKLPRIEMIPVTSTETSRPPRDAFPNRHFFNYGLEYYINVGDEEIISNCKFKLESYKRNEDKLHLFSLITSSNVREVFTLYSHLKTCASHFKNNVVVSFYCNNDRHIGCSDYSFLDIVLVLLYLDSRHHFIKAIGLNCVNIDYVRELFAPLTRCISSDGYIDVEAYPNRSGELGRLIKTILRDLKKNSFLGDVHFFASPNKSLNRVTYDCSRRDVHFETTQERHKHVYNYVGDWLDVGLTGFGGCCYYNPYDISLLDYKLGELARRRP</sequence>
<evidence type="ECO:0000313" key="7">
    <source>
        <dbReference type="EMBL" id="EUD66050.1"/>
    </source>
</evidence>
<dbReference type="VEuPathDB" id="PlasmoDB:C922_03520"/>
<dbReference type="InterPro" id="IPR003726">
    <property type="entry name" value="HCY_dom"/>
</dbReference>
<dbReference type="Pfam" id="PF02574">
    <property type="entry name" value="S-methyl_trans"/>
    <property type="match status" value="2"/>
</dbReference>
<feature type="region of interest" description="Disordered" evidence="5">
    <location>
        <begin position="241"/>
        <end position="294"/>
    </location>
</feature>